<comment type="caution">
    <text evidence="2">The sequence shown here is derived from an EMBL/GenBank/DDBJ whole genome shotgun (WGS) entry which is preliminary data.</text>
</comment>
<gene>
    <name evidence="2" type="ORF">C7B65_26555</name>
</gene>
<dbReference type="EMBL" id="PVWG01000093">
    <property type="protein sequence ID" value="PSB14349.1"/>
    <property type="molecule type" value="Genomic_DNA"/>
</dbReference>
<evidence type="ECO:0000313" key="2">
    <source>
        <dbReference type="EMBL" id="PSB14349.1"/>
    </source>
</evidence>
<dbReference type="InterPro" id="IPR007761">
    <property type="entry name" value="MtlR-like"/>
</dbReference>
<dbReference type="PANTHER" id="PTHR37941:SF1">
    <property type="entry name" value="FUMARASE E-RELATED"/>
    <property type="match status" value="1"/>
</dbReference>
<evidence type="ECO:0000256" key="1">
    <source>
        <dbReference type="SAM" id="MobiDB-lite"/>
    </source>
</evidence>
<feature type="compositionally biased region" description="Basic and acidic residues" evidence="1">
    <location>
        <begin position="159"/>
        <end position="176"/>
    </location>
</feature>
<proteinExistence type="predicted"/>
<dbReference type="Gene3D" id="1.20.120.330">
    <property type="entry name" value="Nucleotidyltransferases domain 2"/>
    <property type="match status" value="1"/>
</dbReference>
<dbReference type="Pfam" id="PF05068">
    <property type="entry name" value="MtlR"/>
    <property type="match status" value="1"/>
</dbReference>
<dbReference type="InterPro" id="IPR038026">
    <property type="entry name" value="MtlR-like_sf"/>
</dbReference>
<reference evidence="2 3" key="2">
    <citation type="submission" date="2018-03" db="EMBL/GenBank/DDBJ databases">
        <title>The ancient ancestry and fast evolution of plastids.</title>
        <authorList>
            <person name="Moore K.R."/>
            <person name="Magnabosco C."/>
            <person name="Momper L."/>
            <person name="Gold D.A."/>
            <person name="Bosak T."/>
            <person name="Fournier G.P."/>
        </authorList>
    </citation>
    <scope>NUCLEOTIDE SEQUENCE [LARGE SCALE GENOMIC DNA]</scope>
    <source>
        <strain evidence="2 3">ULC007</strain>
    </source>
</reference>
<dbReference type="GO" id="GO:0045892">
    <property type="term" value="P:negative regulation of DNA-templated transcription"/>
    <property type="evidence" value="ECO:0007669"/>
    <property type="project" value="TreeGrafter"/>
</dbReference>
<feature type="region of interest" description="Disordered" evidence="1">
    <location>
        <begin position="154"/>
        <end position="176"/>
    </location>
</feature>
<evidence type="ECO:0000313" key="3">
    <source>
        <dbReference type="Proteomes" id="UP000238634"/>
    </source>
</evidence>
<dbReference type="AlphaFoldDB" id="A0A2T1D1I0"/>
<dbReference type="RefSeq" id="WP_073075330.1">
    <property type="nucleotide sequence ID" value="NZ_MPPI01000081.1"/>
</dbReference>
<evidence type="ECO:0008006" key="4">
    <source>
        <dbReference type="Google" id="ProtNLM"/>
    </source>
</evidence>
<reference evidence="2 3" key="1">
    <citation type="submission" date="2018-02" db="EMBL/GenBank/DDBJ databases">
        <authorList>
            <person name="Cohen D.B."/>
            <person name="Kent A.D."/>
        </authorList>
    </citation>
    <scope>NUCLEOTIDE SEQUENCE [LARGE SCALE GENOMIC DNA]</scope>
    <source>
        <strain evidence="2 3">ULC007</strain>
    </source>
</reference>
<sequence length="200" mass="22865">MNEKIQDYVVAQTQKVVQFRQALTSESDRGCALFAAAYLDVCLSDLLYVSLVENKNIDKDLFEGTAPLSNFSSRIKLAYYLGLISRNCRRDLDIVRGIRNDFAHKPEIISFETQSIRDRCKNLSFSYQEKDADPRSHFTAAVMRVLSHIHIATLTTTPHSEKPDDTPSEEDKKEHRELIEKIVENAVRDPSVQEETNEEA</sequence>
<name>A0A2T1D1I0_9CYAN</name>
<dbReference type="Proteomes" id="UP000238634">
    <property type="component" value="Unassembled WGS sequence"/>
</dbReference>
<organism evidence="2 3">
    <name type="scientific">Phormidesmis priestleyi ULC007</name>
    <dbReference type="NCBI Taxonomy" id="1920490"/>
    <lineage>
        <taxon>Bacteria</taxon>
        <taxon>Bacillati</taxon>
        <taxon>Cyanobacteriota</taxon>
        <taxon>Cyanophyceae</taxon>
        <taxon>Leptolyngbyales</taxon>
        <taxon>Leptolyngbyaceae</taxon>
        <taxon>Phormidesmis</taxon>
    </lineage>
</organism>
<accession>A0A2T1D1I0</accession>
<dbReference type="SUPFAM" id="SSF158668">
    <property type="entry name" value="MtlR-like"/>
    <property type="match status" value="1"/>
</dbReference>
<keyword evidence="3" id="KW-1185">Reference proteome</keyword>
<dbReference type="PANTHER" id="PTHR37941">
    <property type="entry name" value="FUMARASE E-RELATED"/>
    <property type="match status" value="1"/>
</dbReference>
<protein>
    <recommendedName>
        <fullName evidence="4">DUF4145 domain-containing protein</fullName>
    </recommendedName>
</protein>
<dbReference type="OrthoDB" id="9814134at2"/>